<dbReference type="RefSeq" id="WP_072743137.1">
    <property type="nucleotide sequence ID" value="NZ_FQXR01000003.1"/>
</dbReference>
<dbReference type="EMBL" id="FQXR01000003">
    <property type="protein sequence ID" value="SHH58983.1"/>
    <property type="molecule type" value="Genomic_DNA"/>
</dbReference>
<reference evidence="2 3" key="1">
    <citation type="submission" date="2016-11" db="EMBL/GenBank/DDBJ databases">
        <authorList>
            <person name="Jaros S."/>
            <person name="Januszkiewicz K."/>
            <person name="Wedrychowicz H."/>
        </authorList>
    </citation>
    <scope>NUCLEOTIDE SEQUENCE [LARGE SCALE GENOMIC DNA]</scope>
    <source>
        <strain evidence="2 3">DSM 13106</strain>
    </source>
</reference>
<keyword evidence="1" id="KW-1133">Transmembrane helix</keyword>
<proteinExistence type="predicted"/>
<evidence type="ECO:0000256" key="1">
    <source>
        <dbReference type="SAM" id="Phobius"/>
    </source>
</evidence>
<feature type="transmembrane region" description="Helical" evidence="1">
    <location>
        <begin position="263"/>
        <end position="285"/>
    </location>
</feature>
<evidence type="ECO:0000313" key="2">
    <source>
        <dbReference type="EMBL" id="SHH58983.1"/>
    </source>
</evidence>
<organism evidence="2 3">
    <name type="scientific">Sporanaerobacter acetigenes DSM 13106</name>
    <dbReference type="NCBI Taxonomy" id="1123281"/>
    <lineage>
        <taxon>Bacteria</taxon>
        <taxon>Bacillati</taxon>
        <taxon>Bacillota</taxon>
        <taxon>Tissierellia</taxon>
        <taxon>Tissierellales</taxon>
        <taxon>Sporanaerobacteraceae</taxon>
        <taxon>Sporanaerobacter</taxon>
    </lineage>
</organism>
<feature type="transmembrane region" description="Helical" evidence="1">
    <location>
        <begin position="101"/>
        <end position="127"/>
    </location>
</feature>
<dbReference type="STRING" id="1123281.SAMN02745180_00551"/>
<accession>A0A1M5U8H9</accession>
<dbReference type="Proteomes" id="UP000184389">
    <property type="component" value="Unassembled WGS sequence"/>
</dbReference>
<protein>
    <recommendedName>
        <fullName evidence="4">Tight adherence protein C</fullName>
    </recommendedName>
</protein>
<evidence type="ECO:0008006" key="4">
    <source>
        <dbReference type="Google" id="ProtNLM"/>
    </source>
</evidence>
<evidence type="ECO:0000313" key="3">
    <source>
        <dbReference type="Proteomes" id="UP000184389"/>
    </source>
</evidence>
<keyword evidence="1" id="KW-0812">Transmembrane</keyword>
<sequence length="290" mass="33012">MYTIMLLSSIFFAFGLYLLISEIVKVPTIQTSKGILSLGKGSAKAKNIDIYLDGVAERLSKYIKLNEYKRKKLQSQLKTAGINKTPEKHIASTIIKAGIPVLFGIPFLFVFPVMFPILLVVGLRIYFKEVRFPEEKIKIKREKIENELPKFTRDIEQNLKSTRDILFILENYKQNAGQMLKDELDITTADMKTGNYETALTRFETRIQSPMLSDVIKGLIAVIRGDNAVVYFQMLSHDFKQLELQKLKQEAAKRPGKIRKYSLLMLGCMILIYVVVFVVAISQGAKGLFS</sequence>
<dbReference type="OrthoDB" id="9786505at2"/>
<dbReference type="AlphaFoldDB" id="A0A1M5U8H9"/>
<name>A0A1M5U8H9_9FIRM</name>
<gene>
    <name evidence="2" type="ORF">SAMN02745180_00551</name>
</gene>
<keyword evidence="1" id="KW-0472">Membrane</keyword>
<keyword evidence="3" id="KW-1185">Reference proteome</keyword>